<evidence type="ECO:0000313" key="8">
    <source>
        <dbReference type="EMBL" id="POW21119.1"/>
    </source>
</evidence>
<evidence type="ECO:0000256" key="5">
    <source>
        <dbReference type="RuleBase" id="RU364132"/>
    </source>
</evidence>
<evidence type="ECO:0000256" key="2">
    <source>
        <dbReference type="ARBA" id="ARBA00010077"/>
    </source>
</evidence>
<reference evidence="8 9" key="1">
    <citation type="submission" date="2017-12" db="EMBL/GenBank/DDBJ databases">
        <title>Gene loss provides genomic basis for host adaptation in cereal stripe rust fungi.</title>
        <authorList>
            <person name="Xia C."/>
        </authorList>
    </citation>
    <scope>NUCLEOTIDE SEQUENCE [LARGE SCALE GENOMIC DNA]</scope>
    <source>
        <strain evidence="8 9">93TX-2</strain>
    </source>
</reference>
<evidence type="ECO:0000256" key="1">
    <source>
        <dbReference type="ARBA" id="ARBA00004123"/>
    </source>
</evidence>
<name>A0A2S4WHA3_9BASI</name>
<feature type="region of interest" description="Disordered" evidence="7">
    <location>
        <begin position="128"/>
        <end position="175"/>
    </location>
</feature>
<dbReference type="InterPro" id="IPR007023">
    <property type="entry name" value="Ribosom_reg"/>
</dbReference>
<protein>
    <recommendedName>
        <fullName evidence="5">Ribosome biogenesis regulatory protein</fullName>
    </recommendedName>
</protein>
<evidence type="ECO:0000256" key="7">
    <source>
        <dbReference type="SAM" id="MobiDB-lite"/>
    </source>
</evidence>
<comment type="similarity">
    <text evidence="2 5">Belongs to the RRS1 family.</text>
</comment>
<evidence type="ECO:0000256" key="6">
    <source>
        <dbReference type="SAM" id="Coils"/>
    </source>
</evidence>
<dbReference type="VEuPathDB" id="FungiDB:PSHT_02749"/>
<evidence type="ECO:0000313" key="9">
    <source>
        <dbReference type="Proteomes" id="UP000238274"/>
    </source>
</evidence>
<comment type="subcellular location">
    <subcellularLocation>
        <location evidence="1 5">Nucleus</location>
    </subcellularLocation>
</comment>
<keyword evidence="4 5" id="KW-0539">Nucleus</keyword>
<proteinExistence type="inferred from homology"/>
<feature type="coiled-coil region" evidence="6">
    <location>
        <begin position="176"/>
        <end position="203"/>
    </location>
</feature>
<keyword evidence="3 5" id="KW-0690">Ribosome biogenesis</keyword>
<dbReference type="EMBL" id="PKSM01000024">
    <property type="protein sequence ID" value="POW21119.1"/>
    <property type="molecule type" value="Genomic_DNA"/>
</dbReference>
<feature type="compositionally biased region" description="Basic and acidic residues" evidence="7">
    <location>
        <begin position="278"/>
        <end position="310"/>
    </location>
</feature>
<feature type="compositionally biased region" description="Basic and acidic residues" evidence="7">
    <location>
        <begin position="228"/>
        <end position="253"/>
    </location>
</feature>
<reference evidence="9" key="3">
    <citation type="journal article" date="2018" name="Mol. Plant Microbe Interact.">
        <title>Genome sequence resources for the wheat stripe rust pathogen (Puccinia striiformis f. sp. tritici) and the barley stripe rust pathogen (Puccinia striiformis f. sp. hordei).</title>
        <authorList>
            <person name="Xia C."/>
            <person name="Wang M."/>
            <person name="Yin C."/>
            <person name="Cornejo O.E."/>
            <person name="Hulbert S.H."/>
            <person name="Chen X."/>
        </authorList>
    </citation>
    <scope>NUCLEOTIDE SEQUENCE [LARGE SCALE GENOMIC DNA]</scope>
    <source>
        <strain evidence="9">93TX-2</strain>
    </source>
</reference>
<gene>
    <name evidence="8" type="ORF">PSHT_02749</name>
</gene>
<feature type="region of interest" description="Disordered" evidence="7">
    <location>
        <begin position="213"/>
        <end position="262"/>
    </location>
</feature>
<dbReference type="AlphaFoldDB" id="A0A2S4WHA3"/>
<comment type="function">
    <text evidence="5">Involved in ribosomal large subunit assembly.</text>
</comment>
<feature type="compositionally biased region" description="Polar residues" evidence="7">
    <location>
        <begin position="213"/>
        <end position="227"/>
    </location>
</feature>
<accession>A0A2S4WHA3</accession>
<dbReference type="OrthoDB" id="28455at2759"/>
<keyword evidence="9" id="KW-1185">Reference proteome</keyword>
<dbReference type="VEuPathDB" id="FungiDB:PSTT_01068"/>
<evidence type="ECO:0000256" key="3">
    <source>
        <dbReference type="ARBA" id="ARBA00022517"/>
    </source>
</evidence>
<organism evidence="8 9">
    <name type="scientific">Puccinia striiformis</name>
    <dbReference type="NCBI Taxonomy" id="27350"/>
    <lineage>
        <taxon>Eukaryota</taxon>
        <taxon>Fungi</taxon>
        <taxon>Dikarya</taxon>
        <taxon>Basidiomycota</taxon>
        <taxon>Pucciniomycotina</taxon>
        <taxon>Pucciniomycetes</taxon>
        <taxon>Pucciniales</taxon>
        <taxon>Pucciniaceae</taxon>
        <taxon>Puccinia</taxon>
    </lineage>
</organism>
<sequence length="385" mass="42813">MADVSHILALKSKSTTTNEKSIGTARKSVTVQREIPIDLDVGLLAAFDPNPIDGPEYNSAGREEYLKESARDSIQVLVNKLFGLTTTLTDEGVVANLPGHGPTTQLPRAKRLPKPKPLTKWEKFAKDKGIAPKPQRDRMEFDESKQEWTKNRRGLEKFKPSEELTNPGLEINHAKRARKERTLKNEKQRLKNVERAATEIAKSSATKILEASSANLTRTSTSLSTGNKKSDLRAAKIAENTERTKAQAQDKRDQQHKRKLEVEGLLLATKKSTASLGKFDKKFTNEPKVKGLKRKFEPTEQSAKVERKSQLEIVDQLSKNPTAFKEKVAKKQKKSSKSTTSSSTTEPDKGTKALVNTRKAIRTLTGGRGATALETKPLKKSKKRP</sequence>
<feature type="compositionally biased region" description="Basic and acidic residues" evidence="7">
    <location>
        <begin position="128"/>
        <end position="162"/>
    </location>
</feature>
<comment type="caution">
    <text evidence="8">The sequence shown here is derived from an EMBL/GenBank/DDBJ whole genome shotgun (WGS) entry which is preliminary data.</text>
</comment>
<keyword evidence="6" id="KW-0175">Coiled coil</keyword>
<feature type="region of interest" description="Disordered" evidence="7">
    <location>
        <begin position="276"/>
        <end position="385"/>
    </location>
</feature>
<reference evidence="9" key="2">
    <citation type="journal article" date="2018" name="BMC Genomics">
        <title>Genomic insights into host adaptation between the wheat stripe rust pathogen (Puccinia striiformis f. sp. tritici) and the barley stripe rust pathogen (Puccinia striiformis f. sp. hordei).</title>
        <authorList>
            <person name="Xia C."/>
            <person name="Wang M."/>
            <person name="Yin C."/>
            <person name="Cornejo O.E."/>
            <person name="Hulbert S.H."/>
            <person name="Chen X."/>
        </authorList>
    </citation>
    <scope>NUCLEOTIDE SEQUENCE [LARGE SCALE GENOMIC DNA]</scope>
    <source>
        <strain evidence="9">93TX-2</strain>
    </source>
</reference>
<dbReference type="GO" id="GO:0005634">
    <property type="term" value="C:nucleus"/>
    <property type="evidence" value="ECO:0007669"/>
    <property type="project" value="UniProtKB-SubCell"/>
</dbReference>
<dbReference type="Pfam" id="PF04939">
    <property type="entry name" value="RRS1"/>
    <property type="match status" value="1"/>
</dbReference>
<evidence type="ECO:0000256" key="4">
    <source>
        <dbReference type="ARBA" id="ARBA00023242"/>
    </source>
</evidence>
<dbReference type="GO" id="GO:0042254">
    <property type="term" value="P:ribosome biogenesis"/>
    <property type="evidence" value="ECO:0007669"/>
    <property type="project" value="UniProtKB-KW"/>
</dbReference>
<dbReference type="Proteomes" id="UP000238274">
    <property type="component" value="Unassembled WGS sequence"/>
</dbReference>